<name>A0A840VF67_9PROT</name>
<evidence type="ECO:0000256" key="5">
    <source>
        <dbReference type="ARBA" id="ARBA00022475"/>
    </source>
</evidence>
<dbReference type="PANTHER" id="PTHR30622">
    <property type="entry name" value="UNDECAPRENYL-DIPHOSPHATASE"/>
    <property type="match status" value="1"/>
</dbReference>
<feature type="transmembrane region" description="Helical" evidence="14">
    <location>
        <begin position="190"/>
        <end position="207"/>
    </location>
</feature>
<keyword evidence="6 14" id="KW-0812">Transmembrane</keyword>
<feature type="transmembrane region" description="Helical" evidence="14">
    <location>
        <begin position="51"/>
        <end position="70"/>
    </location>
</feature>
<evidence type="ECO:0000256" key="4">
    <source>
        <dbReference type="ARBA" id="ARBA00021581"/>
    </source>
</evidence>
<evidence type="ECO:0000313" key="16">
    <source>
        <dbReference type="Proteomes" id="UP000553706"/>
    </source>
</evidence>
<comment type="function">
    <text evidence="14">Catalyzes the dephosphorylation of undecaprenyl diphosphate (UPP). Confers resistance to bacitracin.</text>
</comment>
<evidence type="ECO:0000256" key="1">
    <source>
        <dbReference type="ARBA" id="ARBA00004651"/>
    </source>
</evidence>
<evidence type="ECO:0000256" key="7">
    <source>
        <dbReference type="ARBA" id="ARBA00022801"/>
    </source>
</evidence>
<dbReference type="PANTHER" id="PTHR30622:SF4">
    <property type="entry name" value="UNDECAPRENYL-DIPHOSPHATASE"/>
    <property type="match status" value="1"/>
</dbReference>
<dbReference type="GO" id="GO:0005886">
    <property type="term" value="C:plasma membrane"/>
    <property type="evidence" value="ECO:0007669"/>
    <property type="project" value="UniProtKB-SubCell"/>
</dbReference>
<keyword evidence="16" id="KW-1185">Reference proteome</keyword>
<evidence type="ECO:0000256" key="9">
    <source>
        <dbReference type="ARBA" id="ARBA00023136"/>
    </source>
</evidence>
<keyword evidence="9 14" id="KW-0472">Membrane</keyword>
<feature type="transmembrane region" description="Helical" evidence="14">
    <location>
        <begin position="219"/>
        <end position="239"/>
    </location>
</feature>
<evidence type="ECO:0000313" key="15">
    <source>
        <dbReference type="EMBL" id="MBB5374336.1"/>
    </source>
</evidence>
<proteinExistence type="inferred from homology"/>
<dbReference type="EMBL" id="JACHFJ010000015">
    <property type="protein sequence ID" value="MBB5374336.1"/>
    <property type="molecule type" value="Genomic_DNA"/>
</dbReference>
<keyword evidence="14" id="KW-0573">Peptidoglycan synthesis</keyword>
<evidence type="ECO:0000256" key="10">
    <source>
        <dbReference type="ARBA" id="ARBA00023251"/>
    </source>
</evidence>
<feature type="transmembrane region" description="Helical" evidence="14">
    <location>
        <begin position="147"/>
        <end position="170"/>
    </location>
</feature>
<dbReference type="GO" id="GO:0071555">
    <property type="term" value="P:cell wall organization"/>
    <property type="evidence" value="ECO:0007669"/>
    <property type="project" value="UniProtKB-KW"/>
</dbReference>
<evidence type="ECO:0000256" key="12">
    <source>
        <dbReference type="ARBA" id="ARBA00032932"/>
    </source>
</evidence>
<evidence type="ECO:0000256" key="3">
    <source>
        <dbReference type="ARBA" id="ARBA00012374"/>
    </source>
</evidence>
<dbReference type="Pfam" id="PF02673">
    <property type="entry name" value="BacA"/>
    <property type="match status" value="1"/>
</dbReference>
<dbReference type="GO" id="GO:0008360">
    <property type="term" value="P:regulation of cell shape"/>
    <property type="evidence" value="ECO:0007669"/>
    <property type="project" value="UniProtKB-KW"/>
</dbReference>
<evidence type="ECO:0000256" key="13">
    <source>
        <dbReference type="ARBA" id="ARBA00047594"/>
    </source>
</evidence>
<keyword evidence="7 14" id="KW-0378">Hydrolase</keyword>
<comment type="similarity">
    <text evidence="2 14">Belongs to the UppP family.</text>
</comment>
<dbReference type="HAMAP" id="MF_01006">
    <property type="entry name" value="Undec_diphosphatase"/>
    <property type="match status" value="1"/>
</dbReference>
<feature type="transmembrane region" description="Helical" evidence="14">
    <location>
        <begin position="90"/>
        <end position="108"/>
    </location>
</feature>
<dbReference type="GO" id="GO:0050380">
    <property type="term" value="F:undecaprenyl-diphosphatase activity"/>
    <property type="evidence" value="ECO:0007669"/>
    <property type="project" value="UniProtKB-UniRule"/>
</dbReference>
<protein>
    <recommendedName>
        <fullName evidence="4 14">Undecaprenyl-diphosphatase</fullName>
        <ecNumber evidence="3 14">3.6.1.27</ecNumber>
    </recommendedName>
    <alternativeName>
        <fullName evidence="12 14">Bacitracin resistance protein</fullName>
    </alternativeName>
    <alternativeName>
        <fullName evidence="11 14">Undecaprenyl pyrophosphate phosphatase</fullName>
    </alternativeName>
</protein>
<comment type="subcellular location">
    <subcellularLocation>
        <location evidence="1 14">Cell membrane</location>
        <topology evidence="1 14">Multi-pass membrane protein</topology>
    </subcellularLocation>
</comment>
<keyword evidence="5 14" id="KW-1003">Cell membrane</keyword>
<keyword evidence="14" id="KW-0133">Cell shape</keyword>
<dbReference type="GO" id="GO:0046677">
    <property type="term" value="P:response to antibiotic"/>
    <property type="evidence" value="ECO:0007669"/>
    <property type="project" value="UniProtKB-UniRule"/>
</dbReference>
<dbReference type="GO" id="GO:0009252">
    <property type="term" value="P:peptidoglycan biosynthetic process"/>
    <property type="evidence" value="ECO:0007669"/>
    <property type="project" value="UniProtKB-KW"/>
</dbReference>
<evidence type="ECO:0000256" key="14">
    <source>
        <dbReference type="HAMAP-Rule" id="MF_01006"/>
    </source>
</evidence>
<evidence type="ECO:0000256" key="6">
    <source>
        <dbReference type="ARBA" id="ARBA00022692"/>
    </source>
</evidence>
<feature type="transmembrane region" description="Helical" evidence="14">
    <location>
        <begin position="259"/>
        <end position="277"/>
    </location>
</feature>
<keyword evidence="8 14" id="KW-1133">Transmembrane helix</keyword>
<keyword evidence="10 14" id="KW-0046">Antibiotic resistance</keyword>
<comment type="caution">
    <text evidence="15">The sequence shown here is derived from an EMBL/GenBank/DDBJ whole genome shotgun (WGS) entry which is preliminary data.</text>
</comment>
<dbReference type="AlphaFoldDB" id="A0A840VF67"/>
<dbReference type="Proteomes" id="UP000553706">
    <property type="component" value="Unassembled WGS sequence"/>
</dbReference>
<comment type="catalytic activity">
    <reaction evidence="13 14">
        <text>di-trans,octa-cis-undecaprenyl diphosphate + H2O = di-trans,octa-cis-undecaprenyl phosphate + phosphate + H(+)</text>
        <dbReference type="Rhea" id="RHEA:28094"/>
        <dbReference type="ChEBI" id="CHEBI:15377"/>
        <dbReference type="ChEBI" id="CHEBI:15378"/>
        <dbReference type="ChEBI" id="CHEBI:43474"/>
        <dbReference type="ChEBI" id="CHEBI:58405"/>
        <dbReference type="ChEBI" id="CHEBI:60392"/>
        <dbReference type="EC" id="3.6.1.27"/>
    </reaction>
</comment>
<feature type="transmembrane region" description="Helical" evidence="14">
    <location>
        <begin position="114"/>
        <end position="135"/>
    </location>
</feature>
<evidence type="ECO:0000256" key="11">
    <source>
        <dbReference type="ARBA" id="ARBA00032707"/>
    </source>
</evidence>
<organism evidence="15 16">
    <name type="scientific">Acidocella aromatica</name>
    <dbReference type="NCBI Taxonomy" id="1303579"/>
    <lineage>
        <taxon>Bacteria</taxon>
        <taxon>Pseudomonadati</taxon>
        <taxon>Pseudomonadota</taxon>
        <taxon>Alphaproteobacteria</taxon>
        <taxon>Acetobacterales</taxon>
        <taxon>Acidocellaceae</taxon>
        <taxon>Acidocella</taxon>
    </lineage>
</organism>
<evidence type="ECO:0000256" key="8">
    <source>
        <dbReference type="ARBA" id="ARBA00022989"/>
    </source>
</evidence>
<dbReference type="EC" id="3.6.1.27" evidence="3 14"/>
<dbReference type="RefSeq" id="WP_183267358.1">
    <property type="nucleotide sequence ID" value="NZ_JACHFJ010000015.1"/>
</dbReference>
<dbReference type="NCBIfam" id="NF001397">
    <property type="entry name" value="PRK00281.3-4"/>
    <property type="match status" value="1"/>
</dbReference>
<dbReference type="InterPro" id="IPR003824">
    <property type="entry name" value="UppP"/>
</dbReference>
<gene>
    <name evidence="14" type="primary">uppP</name>
    <name evidence="15" type="ORF">HNP71_002608</name>
</gene>
<accession>A0A840VF67</accession>
<reference evidence="15 16" key="1">
    <citation type="submission" date="2020-08" db="EMBL/GenBank/DDBJ databases">
        <title>Genomic Encyclopedia of Type Strains, Phase IV (KMG-IV): sequencing the most valuable type-strain genomes for metagenomic binning, comparative biology and taxonomic classification.</title>
        <authorList>
            <person name="Goeker M."/>
        </authorList>
    </citation>
    <scope>NUCLEOTIDE SEQUENCE [LARGE SCALE GENOMIC DNA]</scope>
    <source>
        <strain evidence="15 16">DSM 27026</strain>
    </source>
</reference>
<keyword evidence="14" id="KW-0961">Cell wall biogenesis/degradation</keyword>
<comment type="miscellaneous">
    <text evidence="14">Bacitracin is thought to be involved in the inhibition of peptidoglycan synthesis by sequestering undecaprenyl diphosphate, thereby reducing the pool of lipid carrier available.</text>
</comment>
<evidence type="ECO:0000256" key="2">
    <source>
        <dbReference type="ARBA" id="ARBA00010621"/>
    </source>
</evidence>
<sequence length="278" mass="29599">MDFVHAVLFAILQGATELFPVSSLGHAVIVPKLLHWPIDQSSPDFLPFLVMLHLGTAIGLLAYFYADWLAMARGVLGIGYQAEVSATRDLLLKLIIATIPAVLIGAILKKPIAHLFGSPLIASLFLIANAGLLLAGERLRGRAALRGGHLTNLDALIIGLFQCLAFLPGISRSGSAIVGGLRRGINHEDAAHFSFLMGTPVILAASVAEIPKLLRAHELHALFGVSLLAAIVAGVVAYASTAFLMRYFKQHDSWALKPFAWYCAAFGAGSFGLLMLGL</sequence>